<feature type="compositionally biased region" description="Low complexity" evidence="1">
    <location>
        <begin position="180"/>
        <end position="192"/>
    </location>
</feature>
<dbReference type="EMBL" id="JAGINP010000015">
    <property type="protein sequence ID" value="MBP2294337.1"/>
    <property type="molecule type" value="Genomic_DNA"/>
</dbReference>
<name>A0ABS4SQV3_9PROT</name>
<protein>
    <submittedName>
        <fullName evidence="2">Uncharacterized protein</fullName>
    </submittedName>
</protein>
<feature type="compositionally biased region" description="Basic and acidic residues" evidence="1">
    <location>
        <begin position="251"/>
        <end position="260"/>
    </location>
</feature>
<proteinExistence type="predicted"/>
<feature type="region of interest" description="Disordered" evidence="1">
    <location>
        <begin position="205"/>
        <end position="272"/>
    </location>
</feature>
<dbReference type="Proteomes" id="UP000781958">
    <property type="component" value="Unassembled WGS sequence"/>
</dbReference>
<reference evidence="2 3" key="1">
    <citation type="submission" date="2021-03" db="EMBL/GenBank/DDBJ databases">
        <title>Genomic Encyclopedia of Type Strains, Phase III (KMG-III): the genomes of soil and plant-associated and newly described type strains.</title>
        <authorList>
            <person name="Whitman W."/>
        </authorList>
    </citation>
    <scope>NUCLEOTIDE SEQUENCE [LARGE SCALE GENOMIC DNA]</scope>
    <source>
        <strain evidence="2 3">IMMIB AFH-6</strain>
    </source>
</reference>
<gene>
    <name evidence="2" type="ORF">J2851_004126</name>
</gene>
<feature type="compositionally biased region" description="Low complexity" evidence="1">
    <location>
        <begin position="208"/>
        <end position="250"/>
    </location>
</feature>
<feature type="compositionally biased region" description="Low complexity" evidence="1">
    <location>
        <begin position="62"/>
        <end position="73"/>
    </location>
</feature>
<comment type="caution">
    <text evidence="2">The sequence shown here is derived from an EMBL/GenBank/DDBJ whole genome shotgun (WGS) entry which is preliminary data.</text>
</comment>
<evidence type="ECO:0000256" key="1">
    <source>
        <dbReference type="SAM" id="MobiDB-lite"/>
    </source>
</evidence>
<feature type="region of interest" description="Disordered" evidence="1">
    <location>
        <begin position="35"/>
        <end position="82"/>
    </location>
</feature>
<evidence type="ECO:0000313" key="3">
    <source>
        <dbReference type="Proteomes" id="UP000781958"/>
    </source>
</evidence>
<dbReference type="RefSeq" id="WP_209768499.1">
    <property type="nucleotide sequence ID" value="NZ_JAGINP010000015.1"/>
</dbReference>
<evidence type="ECO:0000313" key="2">
    <source>
        <dbReference type="EMBL" id="MBP2294337.1"/>
    </source>
</evidence>
<keyword evidence="3" id="KW-1185">Reference proteome</keyword>
<feature type="compositionally biased region" description="Polar residues" evidence="1">
    <location>
        <begin position="168"/>
        <end position="177"/>
    </location>
</feature>
<accession>A0ABS4SQV3</accession>
<organism evidence="2 3">
    <name type="scientific">Azospirillum rugosum</name>
    <dbReference type="NCBI Taxonomy" id="416170"/>
    <lineage>
        <taxon>Bacteria</taxon>
        <taxon>Pseudomonadati</taxon>
        <taxon>Pseudomonadota</taxon>
        <taxon>Alphaproteobacteria</taxon>
        <taxon>Rhodospirillales</taxon>
        <taxon>Azospirillaceae</taxon>
        <taxon>Azospirillum</taxon>
    </lineage>
</organism>
<sequence length="359" mass="36310">MAINFATETLKTIISKGAIFAASDVTTSDSAVAKFKAQDTQTPTKTQTTDGQDTHPQGTGGSHATSGSTTAPAFPSLPNGTLSDSALTELKAAYTEVKTALDDAGTDLTPHGTVGHGTVGHGTVGHGAGTGQGGSPLVKALTEATGEAAGAVREVLQQVHAVLRQEHTAQSGNQAGDHTNGGQTNSTQTNSTGTFWHDRLAQQDHTATDTTAATKITAGTGTETGTTTQTAAGTDAKASVGSATDTTATDAKADTAKDEAGTNNTGKDTDAGHKMADGHLWHDRLAQQDGATTSDGTAAEWHRLVTHDDHQPGADQGATAPALTTELTSAVDHFVQTLDDLHIGQAHGHAADQAAQTAA</sequence>
<feature type="compositionally biased region" description="Low complexity" evidence="1">
    <location>
        <begin position="38"/>
        <end position="51"/>
    </location>
</feature>
<feature type="region of interest" description="Disordered" evidence="1">
    <location>
        <begin position="168"/>
        <end position="192"/>
    </location>
</feature>